<organism evidence="1 2">
    <name type="scientific">Mangrovibacter phragmitis</name>
    <dbReference type="NCBI Taxonomy" id="1691903"/>
    <lineage>
        <taxon>Bacteria</taxon>
        <taxon>Pseudomonadati</taxon>
        <taxon>Pseudomonadota</taxon>
        <taxon>Gammaproteobacteria</taxon>
        <taxon>Enterobacterales</taxon>
        <taxon>Enterobacteriaceae</taxon>
        <taxon>Mangrovibacter</taxon>
    </lineage>
</organism>
<dbReference type="RefSeq" id="WP_064597045.1">
    <property type="nucleotide sequence ID" value="NZ_LYRP01000009.1"/>
</dbReference>
<gene>
    <name evidence="1" type="ORF">A9B99_21995</name>
</gene>
<accession>A0A1B7L557</accession>
<sequence>MPLHNPEQGDFESKARELEGIARLMGMRWSMGISGTDEFVHEQQVFIDSLKRDIITNCMSYRYGIDEINRRIEELKKQNNLLISQEVEMYAIIEKKKEEKLNTLVLAEVGFLSGLAQVVGGGLVCARTRGSACAKYGIPNIIQGANNVYENGYYVIFMKNTTGTLRDAYHYVAHKLGVSNDTADLVYGAVDLGLTTGNYTKLVMLSREKSWSLFRHIRSDFIRGWQEAGKLTMGMDVIGSIANLYQMYKIETKPTIKPVTEQGKNNELAGY</sequence>
<proteinExistence type="predicted"/>
<dbReference type="Proteomes" id="UP000078225">
    <property type="component" value="Unassembled WGS sequence"/>
</dbReference>
<reference evidence="2" key="1">
    <citation type="submission" date="2016-05" db="EMBL/GenBank/DDBJ databases">
        <authorList>
            <person name="Behera P."/>
            <person name="Vaishampayan P."/>
            <person name="Singh N."/>
            <person name="Raina V."/>
            <person name="Suar M."/>
            <person name="Pattnaik A."/>
            <person name="Rastogi G."/>
        </authorList>
    </citation>
    <scope>NUCLEOTIDE SEQUENCE [LARGE SCALE GENOMIC DNA]</scope>
    <source>
        <strain evidence="2">MP23</strain>
    </source>
</reference>
<evidence type="ECO:0008006" key="3">
    <source>
        <dbReference type="Google" id="ProtNLM"/>
    </source>
</evidence>
<protein>
    <recommendedName>
        <fullName evidence="3">DUF4225 domain-containing protein</fullName>
    </recommendedName>
</protein>
<evidence type="ECO:0000313" key="1">
    <source>
        <dbReference type="EMBL" id="OAT77416.1"/>
    </source>
</evidence>
<dbReference type="Pfam" id="PF13988">
    <property type="entry name" value="DUF4225"/>
    <property type="match status" value="1"/>
</dbReference>
<dbReference type="InterPro" id="IPR025320">
    <property type="entry name" value="DUF4225"/>
</dbReference>
<dbReference type="AlphaFoldDB" id="A0A1B7L557"/>
<evidence type="ECO:0000313" key="2">
    <source>
        <dbReference type="Proteomes" id="UP000078225"/>
    </source>
</evidence>
<name>A0A1B7L557_9ENTR</name>
<dbReference type="STRING" id="1691903.A9B99_21995"/>
<dbReference type="EMBL" id="LYRP01000009">
    <property type="protein sequence ID" value="OAT77416.1"/>
    <property type="molecule type" value="Genomic_DNA"/>
</dbReference>
<dbReference type="OrthoDB" id="6534834at2"/>
<comment type="caution">
    <text evidence="1">The sequence shown here is derived from an EMBL/GenBank/DDBJ whole genome shotgun (WGS) entry which is preliminary data.</text>
</comment>
<keyword evidence="2" id="KW-1185">Reference proteome</keyword>